<feature type="non-terminal residue" evidence="1">
    <location>
        <position position="1"/>
    </location>
</feature>
<evidence type="ECO:0000313" key="2">
    <source>
        <dbReference type="Proteomes" id="UP001153678"/>
    </source>
</evidence>
<protein>
    <submittedName>
        <fullName evidence="1">15797_t:CDS:1</fullName>
    </submittedName>
</protein>
<accession>A0A9W4X2K5</accession>
<organism evidence="1 2">
    <name type="scientific">Funneliformis geosporum</name>
    <dbReference type="NCBI Taxonomy" id="1117311"/>
    <lineage>
        <taxon>Eukaryota</taxon>
        <taxon>Fungi</taxon>
        <taxon>Fungi incertae sedis</taxon>
        <taxon>Mucoromycota</taxon>
        <taxon>Glomeromycotina</taxon>
        <taxon>Glomeromycetes</taxon>
        <taxon>Glomerales</taxon>
        <taxon>Glomeraceae</taxon>
        <taxon>Funneliformis</taxon>
    </lineage>
</organism>
<gene>
    <name evidence="1" type="ORF">FWILDA_LOCUS18050</name>
</gene>
<dbReference type="EMBL" id="CAMKVN010016195">
    <property type="protein sequence ID" value="CAI2197382.1"/>
    <property type="molecule type" value="Genomic_DNA"/>
</dbReference>
<comment type="caution">
    <text evidence="1">The sequence shown here is derived from an EMBL/GenBank/DDBJ whole genome shotgun (WGS) entry which is preliminary data.</text>
</comment>
<keyword evidence="2" id="KW-1185">Reference proteome</keyword>
<dbReference type="OrthoDB" id="783496at2759"/>
<dbReference type="Proteomes" id="UP001153678">
    <property type="component" value="Unassembled WGS sequence"/>
</dbReference>
<evidence type="ECO:0000313" key="1">
    <source>
        <dbReference type="EMBL" id="CAI2197382.1"/>
    </source>
</evidence>
<sequence length="171" mass="19343">LQLYRGEPAISRFDYNFSSNHKSSEIISTSTGSALRLVLSSLQPAHEKLNLANNYNSPAHSAKSTPLGFMPFDFFSLSVTNEYLALRGGPRFHFLWHGFPTTSSINNLCNSECIFLQPQSTNMDWFGLCFNSPGSLLSIMKLRPYHITGYHVLHRLLVPSYPPYTLSNLYF</sequence>
<dbReference type="AlphaFoldDB" id="A0A9W4X2K5"/>
<name>A0A9W4X2K5_9GLOM</name>
<feature type="non-terminal residue" evidence="1">
    <location>
        <position position="171"/>
    </location>
</feature>
<proteinExistence type="predicted"/>
<reference evidence="1" key="1">
    <citation type="submission" date="2022-08" db="EMBL/GenBank/DDBJ databases">
        <authorList>
            <person name="Kallberg Y."/>
            <person name="Tangrot J."/>
            <person name="Rosling A."/>
        </authorList>
    </citation>
    <scope>NUCLEOTIDE SEQUENCE</scope>
    <source>
        <strain evidence="1">Wild A</strain>
    </source>
</reference>